<evidence type="ECO:0000256" key="2">
    <source>
        <dbReference type="ARBA" id="ARBA00008473"/>
    </source>
</evidence>
<organism evidence="11 12">
    <name type="scientific">Trypanosoma equiperdum</name>
    <dbReference type="NCBI Taxonomy" id="5694"/>
    <lineage>
        <taxon>Eukaryota</taxon>
        <taxon>Discoba</taxon>
        <taxon>Euglenozoa</taxon>
        <taxon>Kinetoplastea</taxon>
        <taxon>Metakinetoplastina</taxon>
        <taxon>Trypanosomatida</taxon>
        <taxon>Trypanosomatidae</taxon>
        <taxon>Trypanosoma</taxon>
    </lineage>
</organism>
<dbReference type="GeneID" id="92378292"/>
<keyword evidence="11" id="KW-0675">Receptor</keyword>
<feature type="transmembrane region" description="Helical" evidence="10">
    <location>
        <begin position="246"/>
        <end position="264"/>
    </location>
</feature>
<accession>A0A1G4IJT2</accession>
<comment type="subcellular location">
    <subcellularLocation>
        <location evidence="1">Golgi apparatus membrane</location>
        <topology evidence="1">Single-pass type IV membrane protein</topology>
    </subcellularLocation>
</comment>
<dbReference type="GO" id="GO:0006888">
    <property type="term" value="P:endoplasmic reticulum to Golgi vesicle-mediated transport"/>
    <property type="evidence" value="ECO:0007669"/>
    <property type="project" value="InterPro"/>
</dbReference>
<comment type="similarity">
    <text evidence="2">Belongs to the GOSR1 family.</text>
</comment>
<dbReference type="VEuPathDB" id="TriTrypDB:TEOVI_000435200"/>
<sequence length="265" mass="30555">MDSKQRIWDSLRNDARQADNLIERKLAALEDIARRVDDETSGVSFGAKGTAPTTGFNQYNNPSSSSSTTFGNTAVVHFPSESHVRSVQREFEHSQSEVEVVLQRFETLLETMAETARELPLESAAMTHMERFQQLAVEKRRTLFRVAADFKRRCERVELLPNISRELDVHREDVGTQLLLKEQESLRHTQRMLNNIIDRGEQAHLQLREQRDTFSSVSDRLLEITQRVPFVKNVLNRIDSRRRREAVIVGALIGLCMTIFVLFLF</sequence>
<evidence type="ECO:0000256" key="6">
    <source>
        <dbReference type="ARBA" id="ARBA00022989"/>
    </source>
</evidence>
<protein>
    <submittedName>
        <fullName evidence="11">Golgi SNAP receptor complex member 1, putative</fullName>
    </submittedName>
</protein>
<dbReference type="AlphaFoldDB" id="A0A1G4IJT2"/>
<gene>
    <name evidence="11" type="ORF">TEOVI_000435200</name>
</gene>
<evidence type="ECO:0000256" key="7">
    <source>
        <dbReference type="ARBA" id="ARBA00023034"/>
    </source>
</evidence>
<keyword evidence="3" id="KW-0813">Transport</keyword>
<dbReference type="PANTHER" id="PTHR21094:SF2">
    <property type="entry name" value="GOLGI SNAP RECEPTOR COMPLEX MEMBER 1"/>
    <property type="match status" value="1"/>
</dbReference>
<dbReference type="InterPro" id="IPR023601">
    <property type="entry name" value="Golgi_SNAP_su1"/>
</dbReference>
<dbReference type="RefSeq" id="XP_067083234.1">
    <property type="nucleotide sequence ID" value="XM_067227133.1"/>
</dbReference>
<dbReference type="Pfam" id="PF12352">
    <property type="entry name" value="V-SNARE_C"/>
    <property type="match status" value="1"/>
</dbReference>
<dbReference type="GO" id="GO:0005801">
    <property type="term" value="C:cis-Golgi network"/>
    <property type="evidence" value="ECO:0007669"/>
    <property type="project" value="InterPro"/>
</dbReference>
<evidence type="ECO:0000256" key="1">
    <source>
        <dbReference type="ARBA" id="ARBA00004409"/>
    </source>
</evidence>
<evidence type="ECO:0000256" key="4">
    <source>
        <dbReference type="ARBA" id="ARBA00022692"/>
    </source>
</evidence>
<keyword evidence="6 10" id="KW-1133">Transmembrane helix</keyword>
<evidence type="ECO:0000256" key="8">
    <source>
        <dbReference type="ARBA" id="ARBA00023136"/>
    </source>
</evidence>
<keyword evidence="8 10" id="KW-0472">Membrane</keyword>
<dbReference type="GO" id="GO:0005797">
    <property type="term" value="C:Golgi medial cisterna"/>
    <property type="evidence" value="ECO:0007669"/>
    <property type="project" value="TreeGrafter"/>
</dbReference>
<dbReference type="EMBL" id="CZPT02001910">
    <property type="protein sequence ID" value="SCU72774.1"/>
    <property type="molecule type" value="Genomic_DNA"/>
</dbReference>
<comment type="caution">
    <text evidence="11">The sequence shown here is derived from an EMBL/GenBank/DDBJ whole genome shotgun (WGS) entry which is preliminary data.</text>
</comment>
<keyword evidence="4 10" id="KW-0812">Transmembrane</keyword>
<evidence type="ECO:0000256" key="9">
    <source>
        <dbReference type="SAM" id="MobiDB-lite"/>
    </source>
</evidence>
<keyword evidence="12" id="KW-1185">Reference proteome</keyword>
<dbReference type="GO" id="GO:0006906">
    <property type="term" value="P:vesicle fusion"/>
    <property type="evidence" value="ECO:0007669"/>
    <property type="project" value="TreeGrafter"/>
</dbReference>
<evidence type="ECO:0000313" key="11">
    <source>
        <dbReference type="EMBL" id="SCU72774.1"/>
    </source>
</evidence>
<evidence type="ECO:0000313" key="12">
    <source>
        <dbReference type="Proteomes" id="UP000195570"/>
    </source>
</evidence>
<proteinExistence type="inferred from homology"/>
<reference evidence="11" key="1">
    <citation type="submission" date="2016-09" db="EMBL/GenBank/DDBJ databases">
        <authorList>
            <person name="Hebert L."/>
            <person name="Moumen B."/>
        </authorList>
    </citation>
    <scope>NUCLEOTIDE SEQUENCE [LARGE SCALE GENOMIC DNA]</scope>
    <source>
        <strain evidence="11">OVI</strain>
    </source>
</reference>
<dbReference type="GO" id="GO:0005484">
    <property type="term" value="F:SNAP receptor activity"/>
    <property type="evidence" value="ECO:0007669"/>
    <property type="project" value="TreeGrafter"/>
</dbReference>
<feature type="region of interest" description="Disordered" evidence="9">
    <location>
        <begin position="43"/>
        <end position="70"/>
    </location>
</feature>
<dbReference type="SUPFAM" id="SSF58038">
    <property type="entry name" value="SNARE fusion complex"/>
    <property type="match status" value="1"/>
</dbReference>
<dbReference type="GO" id="GO:0048219">
    <property type="term" value="P:inter-Golgi cisterna vesicle-mediated transport"/>
    <property type="evidence" value="ECO:0007669"/>
    <property type="project" value="TreeGrafter"/>
</dbReference>
<keyword evidence="5" id="KW-0653">Protein transport</keyword>
<dbReference type="GO" id="GO:0015031">
    <property type="term" value="P:protein transport"/>
    <property type="evidence" value="ECO:0007669"/>
    <property type="project" value="UniProtKB-KW"/>
</dbReference>
<dbReference type="Proteomes" id="UP000195570">
    <property type="component" value="Unassembled WGS sequence"/>
</dbReference>
<feature type="compositionally biased region" description="Polar residues" evidence="9">
    <location>
        <begin position="51"/>
        <end position="70"/>
    </location>
</feature>
<evidence type="ECO:0000256" key="10">
    <source>
        <dbReference type="SAM" id="Phobius"/>
    </source>
</evidence>
<dbReference type="PANTHER" id="PTHR21094">
    <property type="entry name" value="GOS-28 SNARE- RELATED"/>
    <property type="match status" value="1"/>
</dbReference>
<dbReference type="GO" id="GO:0000139">
    <property type="term" value="C:Golgi membrane"/>
    <property type="evidence" value="ECO:0007669"/>
    <property type="project" value="UniProtKB-SubCell"/>
</dbReference>
<name>A0A1G4IJT2_TRYEQ</name>
<evidence type="ECO:0000256" key="3">
    <source>
        <dbReference type="ARBA" id="ARBA00022448"/>
    </source>
</evidence>
<dbReference type="GO" id="GO:0031201">
    <property type="term" value="C:SNARE complex"/>
    <property type="evidence" value="ECO:0007669"/>
    <property type="project" value="TreeGrafter"/>
</dbReference>
<keyword evidence="7" id="KW-0333">Golgi apparatus</keyword>
<evidence type="ECO:0000256" key="5">
    <source>
        <dbReference type="ARBA" id="ARBA00022927"/>
    </source>
</evidence>